<dbReference type="InterPro" id="IPR017985">
    <property type="entry name" value="MeTrfase_CN4_CS"/>
</dbReference>
<dbReference type="GO" id="GO:0008170">
    <property type="term" value="F:N-methyltransferase activity"/>
    <property type="evidence" value="ECO:0007669"/>
    <property type="project" value="InterPro"/>
</dbReference>
<evidence type="ECO:0000256" key="3">
    <source>
        <dbReference type="ARBA" id="ARBA00022679"/>
    </source>
</evidence>
<comment type="catalytic activity">
    <reaction evidence="7 8">
        <text>a 2'-deoxycytidine in DNA + S-adenosyl-L-methionine = an N(4)-methyl-2'-deoxycytidine in DNA + S-adenosyl-L-homocysteine + H(+)</text>
        <dbReference type="Rhea" id="RHEA:16857"/>
        <dbReference type="Rhea" id="RHEA-COMP:11369"/>
        <dbReference type="Rhea" id="RHEA-COMP:13674"/>
        <dbReference type="ChEBI" id="CHEBI:15378"/>
        <dbReference type="ChEBI" id="CHEBI:57856"/>
        <dbReference type="ChEBI" id="CHEBI:59789"/>
        <dbReference type="ChEBI" id="CHEBI:85452"/>
        <dbReference type="ChEBI" id="CHEBI:137933"/>
        <dbReference type="EC" id="2.1.1.113"/>
    </reaction>
</comment>
<comment type="caution">
    <text evidence="10">The sequence shown here is derived from an EMBL/GenBank/DDBJ whole genome shotgun (WGS) entry which is preliminary data.</text>
</comment>
<evidence type="ECO:0000313" key="10">
    <source>
        <dbReference type="EMBL" id="VVC03112.1"/>
    </source>
</evidence>
<evidence type="ECO:0000256" key="7">
    <source>
        <dbReference type="ARBA" id="ARBA00049120"/>
    </source>
</evidence>
<accession>A0A5E4LSW6</accession>
<evidence type="ECO:0000256" key="2">
    <source>
        <dbReference type="ARBA" id="ARBA00022603"/>
    </source>
</evidence>
<evidence type="ECO:0000256" key="5">
    <source>
        <dbReference type="ARBA" id="ARBA00022747"/>
    </source>
</evidence>
<dbReference type="SUPFAM" id="SSF53335">
    <property type="entry name" value="S-adenosyl-L-methionine-dependent methyltransferases"/>
    <property type="match status" value="1"/>
</dbReference>
<sequence length="284" mass="32787">MSKTLVVIGDARNMVEVRDDSIQLIITSPPYFNVKDYGTDNIGSINDYRTYLMAMRQVFSECYRVVQEGRYICVNVSDITSEHKKYPIPCHLVGLLQRVGFEYRDDIIWKKPSGIGSKSSKGGMKRFGVFIQNPYPMYFYPNNLYEHVLVFRKGKFDFKKLTEKAKQAEKLDLEHVKKYWSNDVWEIHPESRNKISGFSHPAMFPEELPKALISLYSYKGETVLDPFLGSGTTSKVARQSQRNSIGYEINEAFLGAIKSKTGYQDNDPDFEIIVRKRRGENNEL</sequence>
<feature type="domain" description="DNA methylase N-4/N-6" evidence="9">
    <location>
        <begin position="22"/>
        <end position="257"/>
    </location>
</feature>
<dbReference type="Proteomes" id="UP000789941">
    <property type="component" value="Unassembled WGS sequence"/>
</dbReference>
<dbReference type="Gene3D" id="3.40.50.150">
    <property type="entry name" value="Vaccinia Virus protein VP39"/>
    <property type="match status" value="1"/>
</dbReference>
<evidence type="ECO:0000256" key="8">
    <source>
        <dbReference type="RuleBase" id="RU362026"/>
    </source>
</evidence>
<dbReference type="EC" id="2.1.1.113" evidence="8"/>
<proteinExistence type="inferred from homology"/>
<keyword evidence="5 8" id="KW-0680">Restriction system</keyword>
<organism evidence="10 11">
    <name type="scientific">Candidatus Bilamarchaeum dharawalense</name>
    <dbReference type="NCBI Taxonomy" id="2885759"/>
    <lineage>
        <taxon>Archaea</taxon>
        <taxon>Candidatus Micrarchaeota</taxon>
        <taxon>Candidatus Micrarchaeia</taxon>
        <taxon>Candidatus Anstonellales</taxon>
        <taxon>Candidatus Bilamarchaeaceae</taxon>
        <taxon>Candidatus Bilamarchaeum</taxon>
    </lineage>
</organism>
<evidence type="ECO:0000256" key="4">
    <source>
        <dbReference type="ARBA" id="ARBA00022691"/>
    </source>
</evidence>
<dbReference type="PRINTS" id="PR00508">
    <property type="entry name" value="S21N4MTFRASE"/>
</dbReference>
<keyword evidence="2 8" id="KW-0489">Methyltransferase</keyword>
<dbReference type="Pfam" id="PF01555">
    <property type="entry name" value="N6_N4_Mtase"/>
    <property type="match status" value="1"/>
</dbReference>
<dbReference type="PROSITE" id="PS00093">
    <property type="entry name" value="N4_MTASE"/>
    <property type="match status" value="1"/>
</dbReference>
<dbReference type="InterPro" id="IPR001091">
    <property type="entry name" value="RM_Methyltransferase"/>
</dbReference>
<dbReference type="GO" id="GO:0009307">
    <property type="term" value="P:DNA restriction-modification system"/>
    <property type="evidence" value="ECO:0007669"/>
    <property type="project" value="UniProtKB-KW"/>
</dbReference>
<keyword evidence="6" id="KW-0238">DNA-binding</keyword>
<evidence type="ECO:0000256" key="1">
    <source>
        <dbReference type="ARBA" id="ARBA00010203"/>
    </source>
</evidence>
<dbReference type="EMBL" id="CABMJJ010000006">
    <property type="protein sequence ID" value="VVC03112.1"/>
    <property type="molecule type" value="Genomic_DNA"/>
</dbReference>
<reference evidence="10 11" key="1">
    <citation type="submission" date="2019-08" db="EMBL/GenBank/DDBJ databases">
        <authorList>
            <person name="Vazquez-Campos X."/>
        </authorList>
    </citation>
    <scope>NUCLEOTIDE SEQUENCE [LARGE SCALE GENOMIC DNA]</scope>
    <source>
        <strain evidence="10">LFW-283_2</strain>
    </source>
</reference>
<keyword evidence="4 8" id="KW-0949">S-adenosyl-L-methionine</keyword>
<dbReference type="GO" id="GO:0015667">
    <property type="term" value="F:site-specific DNA-methyltransferase (cytosine-N4-specific) activity"/>
    <property type="evidence" value="ECO:0007669"/>
    <property type="project" value="UniProtKB-EC"/>
</dbReference>
<dbReference type="InterPro" id="IPR002941">
    <property type="entry name" value="DNA_methylase_N4/N6"/>
</dbReference>
<keyword evidence="3 10" id="KW-0808">Transferase</keyword>
<gene>
    <name evidence="10" type="primary">mjaIM</name>
    <name evidence="10" type="ORF">LFW2832_00185</name>
</gene>
<evidence type="ECO:0000313" key="11">
    <source>
        <dbReference type="Proteomes" id="UP000789941"/>
    </source>
</evidence>
<comment type="similarity">
    <text evidence="1">Belongs to the N(4)/N(6)-methyltransferase family. N(4) subfamily.</text>
</comment>
<dbReference type="GO" id="GO:0003677">
    <property type="term" value="F:DNA binding"/>
    <property type="evidence" value="ECO:0007669"/>
    <property type="project" value="UniProtKB-KW"/>
</dbReference>
<evidence type="ECO:0000256" key="6">
    <source>
        <dbReference type="ARBA" id="ARBA00023125"/>
    </source>
</evidence>
<evidence type="ECO:0000259" key="9">
    <source>
        <dbReference type="Pfam" id="PF01555"/>
    </source>
</evidence>
<dbReference type="GO" id="GO:0032259">
    <property type="term" value="P:methylation"/>
    <property type="evidence" value="ECO:0007669"/>
    <property type="project" value="UniProtKB-KW"/>
</dbReference>
<name>A0A5E4LSW6_9ARCH</name>
<dbReference type="AlphaFoldDB" id="A0A5E4LSW6"/>
<dbReference type="InterPro" id="IPR029063">
    <property type="entry name" value="SAM-dependent_MTases_sf"/>
</dbReference>
<protein>
    <recommendedName>
        <fullName evidence="8">Type II methyltransferase</fullName>
        <ecNumber evidence="8">2.1.1.113</ecNumber>
    </recommendedName>
    <alternativeName>
        <fullName evidence="8">N-4 cytosine-specific methyltransferase</fullName>
    </alternativeName>
</protein>